<organism evidence="4 5">
    <name type="scientific">Limosilactobacillus secaliphilus</name>
    <dbReference type="NCBI Taxonomy" id="396268"/>
    <lineage>
        <taxon>Bacteria</taxon>
        <taxon>Bacillati</taxon>
        <taxon>Bacillota</taxon>
        <taxon>Bacilli</taxon>
        <taxon>Lactobacillales</taxon>
        <taxon>Lactobacillaceae</taxon>
        <taxon>Limosilactobacillus</taxon>
    </lineage>
</organism>
<proteinExistence type="predicted"/>
<evidence type="ECO:0000259" key="3">
    <source>
        <dbReference type="PROSITE" id="PS51186"/>
    </source>
</evidence>
<accession>A0A0R2I2W2</accession>
<dbReference type="EMBL" id="JQBW01000004">
    <property type="protein sequence ID" value="KRN59555.1"/>
    <property type="molecule type" value="Genomic_DNA"/>
</dbReference>
<sequence length="173" mass="19882">MRFNPRTVEVDHTMIVVKQASRDDIPAMVAVEQAIYGFAPWNNAAFESELSHKRRLYLVAENPETKTVLAFAGLSINDFEAESHITNIGVAPDVQRRGLGSRLLKILMLVSRECGMKTISLEVRRSNHDAQRLYERLGFVTQQLRRKYYVDNGEDAYEMSLNLEGEQKNHDRR</sequence>
<dbReference type="InterPro" id="IPR016181">
    <property type="entry name" value="Acyl_CoA_acyltransferase"/>
</dbReference>
<evidence type="ECO:0000256" key="1">
    <source>
        <dbReference type="ARBA" id="ARBA00022679"/>
    </source>
</evidence>
<dbReference type="Pfam" id="PF00583">
    <property type="entry name" value="Acetyltransf_1"/>
    <property type="match status" value="1"/>
</dbReference>
<dbReference type="NCBIfam" id="TIGR01575">
    <property type="entry name" value="rimI"/>
    <property type="match status" value="1"/>
</dbReference>
<reference evidence="4 5" key="1">
    <citation type="journal article" date="2015" name="Genome Announc.">
        <title>Expanding the biotechnology potential of lactobacilli through comparative genomics of 213 strains and associated genera.</title>
        <authorList>
            <person name="Sun Z."/>
            <person name="Harris H.M."/>
            <person name="McCann A."/>
            <person name="Guo C."/>
            <person name="Argimon S."/>
            <person name="Zhang W."/>
            <person name="Yang X."/>
            <person name="Jeffery I.B."/>
            <person name="Cooney J.C."/>
            <person name="Kagawa T.F."/>
            <person name="Liu W."/>
            <person name="Song Y."/>
            <person name="Salvetti E."/>
            <person name="Wrobel A."/>
            <person name="Rasinkangas P."/>
            <person name="Parkhill J."/>
            <person name="Rea M.C."/>
            <person name="O'Sullivan O."/>
            <person name="Ritari J."/>
            <person name="Douillard F.P."/>
            <person name="Paul Ross R."/>
            <person name="Yang R."/>
            <person name="Briner A.E."/>
            <person name="Felis G.E."/>
            <person name="de Vos W.M."/>
            <person name="Barrangou R."/>
            <person name="Klaenhammer T.R."/>
            <person name="Caufield P.W."/>
            <person name="Cui Y."/>
            <person name="Zhang H."/>
            <person name="O'Toole P.W."/>
        </authorList>
    </citation>
    <scope>NUCLEOTIDE SEQUENCE [LARGE SCALE GENOMIC DNA]</scope>
    <source>
        <strain evidence="4 5">DSM 17896</strain>
    </source>
</reference>
<dbReference type="CDD" id="cd04301">
    <property type="entry name" value="NAT_SF"/>
    <property type="match status" value="1"/>
</dbReference>
<evidence type="ECO:0000313" key="4">
    <source>
        <dbReference type="EMBL" id="KRN59555.1"/>
    </source>
</evidence>
<dbReference type="GO" id="GO:0008080">
    <property type="term" value="F:N-acetyltransferase activity"/>
    <property type="evidence" value="ECO:0007669"/>
    <property type="project" value="InterPro"/>
</dbReference>
<evidence type="ECO:0000256" key="2">
    <source>
        <dbReference type="ARBA" id="ARBA00023315"/>
    </source>
</evidence>
<dbReference type="InterPro" id="IPR006464">
    <property type="entry name" value="AcTrfase_RimI/Ard1"/>
</dbReference>
<keyword evidence="5" id="KW-1185">Reference proteome</keyword>
<dbReference type="Gene3D" id="3.40.630.30">
    <property type="match status" value="1"/>
</dbReference>
<dbReference type="Proteomes" id="UP000050934">
    <property type="component" value="Unassembled WGS sequence"/>
</dbReference>
<keyword evidence="1" id="KW-0808">Transferase</keyword>
<dbReference type="PATRIC" id="fig|396268.3.peg.1321"/>
<comment type="caution">
    <text evidence="4">The sequence shown here is derived from an EMBL/GenBank/DDBJ whole genome shotgun (WGS) entry which is preliminary data.</text>
</comment>
<protein>
    <recommendedName>
        <fullName evidence="3">N-acetyltransferase domain-containing protein</fullName>
    </recommendedName>
</protein>
<gene>
    <name evidence="4" type="ORF">IV45_GL001304</name>
</gene>
<dbReference type="STRING" id="396268.IV45_GL001304"/>
<dbReference type="PANTHER" id="PTHR43877:SF2">
    <property type="entry name" value="AMINOALKYLPHOSPHONATE N-ACETYLTRANSFERASE-RELATED"/>
    <property type="match status" value="1"/>
</dbReference>
<dbReference type="InterPro" id="IPR050832">
    <property type="entry name" value="Bact_Acetyltransf"/>
</dbReference>
<evidence type="ECO:0000313" key="5">
    <source>
        <dbReference type="Proteomes" id="UP000050934"/>
    </source>
</evidence>
<dbReference type="AlphaFoldDB" id="A0A0R2I2W2"/>
<dbReference type="InterPro" id="IPR000182">
    <property type="entry name" value="GNAT_dom"/>
</dbReference>
<name>A0A0R2I2W2_9LACO</name>
<dbReference type="PANTHER" id="PTHR43877">
    <property type="entry name" value="AMINOALKYLPHOSPHONATE N-ACETYLTRANSFERASE-RELATED-RELATED"/>
    <property type="match status" value="1"/>
</dbReference>
<dbReference type="PROSITE" id="PS51186">
    <property type="entry name" value="GNAT"/>
    <property type="match status" value="1"/>
</dbReference>
<keyword evidence="2" id="KW-0012">Acyltransferase</keyword>
<feature type="domain" description="N-acetyltransferase" evidence="3">
    <location>
        <begin position="15"/>
        <end position="164"/>
    </location>
</feature>
<dbReference type="SUPFAM" id="SSF55729">
    <property type="entry name" value="Acyl-CoA N-acyltransferases (Nat)"/>
    <property type="match status" value="1"/>
</dbReference>